<gene>
    <name evidence="14" type="ORF">DFH07DRAFT_848527</name>
</gene>
<dbReference type="CDD" id="cd01283">
    <property type="entry name" value="cytidine_deaminase"/>
    <property type="match status" value="1"/>
</dbReference>
<dbReference type="Gene3D" id="3.40.140.10">
    <property type="entry name" value="Cytidine Deaminase, domain 2"/>
    <property type="match status" value="1"/>
</dbReference>
<name>A0AAD7HY54_9AGAR</name>
<dbReference type="PROSITE" id="PS51747">
    <property type="entry name" value="CYT_DCMP_DEAMINASES_2"/>
    <property type="match status" value="1"/>
</dbReference>
<dbReference type="InterPro" id="IPR006262">
    <property type="entry name" value="Cyt_deam_tetra"/>
</dbReference>
<evidence type="ECO:0000256" key="3">
    <source>
        <dbReference type="ARBA" id="ARBA00006576"/>
    </source>
</evidence>
<evidence type="ECO:0000256" key="6">
    <source>
        <dbReference type="ARBA" id="ARBA00022801"/>
    </source>
</evidence>
<accession>A0AAD7HY54</accession>
<evidence type="ECO:0000256" key="4">
    <source>
        <dbReference type="ARBA" id="ARBA00012783"/>
    </source>
</evidence>
<comment type="catalytic activity">
    <reaction evidence="9 12">
        <text>cytidine + H2O + H(+) = uridine + NH4(+)</text>
        <dbReference type="Rhea" id="RHEA:16069"/>
        <dbReference type="ChEBI" id="CHEBI:15377"/>
        <dbReference type="ChEBI" id="CHEBI:15378"/>
        <dbReference type="ChEBI" id="CHEBI:16704"/>
        <dbReference type="ChEBI" id="CHEBI:17562"/>
        <dbReference type="ChEBI" id="CHEBI:28938"/>
        <dbReference type="EC" id="3.5.4.5"/>
    </reaction>
</comment>
<dbReference type="GO" id="GO:0005829">
    <property type="term" value="C:cytosol"/>
    <property type="evidence" value="ECO:0007669"/>
    <property type="project" value="TreeGrafter"/>
</dbReference>
<evidence type="ECO:0000256" key="8">
    <source>
        <dbReference type="ARBA" id="ARBA00032005"/>
    </source>
</evidence>
<sequence length="131" mass="13879">MLSQQRRHELATAAIEAKGNAYSRYSNFPVGAALLAHDGTVIKGASIDNASYGATICAERTAIVKAVSDGFKSFAALAIVANVPRISPCGMCRQVIAEFCAPDMPVLLVPGDYPKEGSEVKETTFGELFPQ</sequence>
<evidence type="ECO:0000256" key="10">
    <source>
        <dbReference type="PIRSR" id="PIRSR606262-1"/>
    </source>
</evidence>
<evidence type="ECO:0000256" key="1">
    <source>
        <dbReference type="ARBA" id="ARBA00001947"/>
    </source>
</evidence>
<dbReference type="InterPro" id="IPR002125">
    <property type="entry name" value="CMP_dCMP_dom"/>
</dbReference>
<evidence type="ECO:0000313" key="14">
    <source>
        <dbReference type="EMBL" id="KAJ7730689.1"/>
    </source>
</evidence>
<comment type="caution">
    <text evidence="14">The sequence shown here is derived from an EMBL/GenBank/DDBJ whole genome shotgun (WGS) entry which is preliminary data.</text>
</comment>
<feature type="domain" description="CMP/dCMP-type deaminase" evidence="13">
    <location>
        <begin position="5"/>
        <end position="131"/>
    </location>
</feature>
<dbReference type="InterPro" id="IPR016193">
    <property type="entry name" value="Cytidine_deaminase-like"/>
</dbReference>
<dbReference type="AlphaFoldDB" id="A0AAD7HY54"/>
<feature type="active site" description="Proton donor" evidence="10">
    <location>
        <position position="59"/>
    </location>
</feature>
<evidence type="ECO:0000256" key="12">
    <source>
        <dbReference type="RuleBase" id="RU364006"/>
    </source>
</evidence>
<dbReference type="Proteomes" id="UP001215280">
    <property type="component" value="Unassembled WGS sequence"/>
</dbReference>
<comment type="function">
    <text evidence="2 12">This enzyme scavenges exogenous and endogenous cytidine and 2'-deoxycytidine for UMP synthesis.</text>
</comment>
<dbReference type="NCBIfam" id="NF004064">
    <property type="entry name" value="PRK05578.1"/>
    <property type="match status" value="1"/>
</dbReference>
<evidence type="ECO:0000256" key="9">
    <source>
        <dbReference type="ARBA" id="ARBA00049558"/>
    </source>
</evidence>
<dbReference type="InterPro" id="IPR050202">
    <property type="entry name" value="Cyt/Deoxycyt_deaminase"/>
</dbReference>
<dbReference type="GO" id="GO:0004126">
    <property type="term" value="F:cytidine deaminase activity"/>
    <property type="evidence" value="ECO:0007669"/>
    <property type="project" value="UniProtKB-UniRule"/>
</dbReference>
<dbReference type="FunFam" id="3.40.140.10:FF:000008">
    <property type="entry name" value="Cytidine deaminase"/>
    <property type="match status" value="1"/>
</dbReference>
<dbReference type="EMBL" id="JARJLG010000188">
    <property type="protein sequence ID" value="KAJ7730689.1"/>
    <property type="molecule type" value="Genomic_DNA"/>
</dbReference>
<reference evidence="14" key="1">
    <citation type="submission" date="2023-03" db="EMBL/GenBank/DDBJ databases">
        <title>Massive genome expansion in bonnet fungi (Mycena s.s.) driven by repeated elements and novel gene families across ecological guilds.</title>
        <authorList>
            <consortium name="Lawrence Berkeley National Laboratory"/>
            <person name="Harder C.B."/>
            <person name="Miyauchi S."/>
            <person name="Viragh M."/>
            <person name="Kuo A."/>
            <person name="Thoen E."/>
            <person name="Andreopoulos B."/>
            <person name="Lu D."/>
            <person name="Skrede I."/>
            <person name="Drula E."/>
            <person name="Henrissat B."/>
            <person name="Morin E."/>
            <person name="Kohler A."/>
            <person name="Barry K."/>
            <person name="LaButti K."/>
            <person name="Morin E."/>
            <person name="Salamov A."/>
            <person name="Lipzen A."/>
            <person name="Mereny Z."/>
            <person name="Hegedus B."/>
            <person name="Baldrian P."/>
            <person name="Stursova M."/>
            <person name="Weitz H."/>
            <person name="Taylor A."/>
            <person name="Grigoriev I.V."/>
            <person name="Nagy L.G."/>
            <person name="Martin F."/>
            <person name="Kauserud H."/>
        </authorList>
    </citation>
    <scope>NUCLEOTIDE SEQUENCE</scope>
    <source>
        <strain evidence="14">CBHHK188m</strain>
    </source>
</reference>
<dbReference type="SUPFAM" id="SSF53927">
    <property type="entry name" value="Cytidine deaminase-like"/>
    <property type="match status" value="1"/>
</dbReference>
<dbReference type="PANTHER" id="PTHR11644:SF2">
    <property type="entry name" value="CYTIDINE DEAMINASE"/>
    <property type="match status" value="1"/>
</dbReference>
<feature type="binding site" evidence="11">
    <location>
        <position position="92"/>
    </location>
    <ligand>
        <name>Zn(2+)</name>
        <dbReference type="ChEBI" id="CHEBI:29105"/>
        <note>catalytic</note>
    </ligand>
</feature>
<dbReference type="PANTHER" id="PTHR11644">
    <property type="entry name" value="CYTIDINE DEAMINASE"/>
    <property type="match status" value="1"/>
</dbReference>
<dbReference type="EC" id="3.5.4.5" evidence="4 12"/>
<dbReference type="GO" id="GO:0072527">
    <property type="term" value="P:pyrimidine-containing compound metabolic process"/>
    <property type="evidence" value="ECO:0007669"/>
    <property type="project" value="UniProtKB-ARBA"/>
</dbReference>
<feature type="binding site" evidence="11">
    <location>
        <position position="89"/>
    </location>
    <ligand>
        <name>Zn(2+)</name>
        <dbReference type="ChEBI" id="CHEBI:29105"/>
        <note>catalytic</note>
    </ligand>
</feature>
<dbReference type="GO" id="GO:0042802">
    <property type="term" value="F:identical protein binding"/>
    <property type="evidence" value="ECO:0007669"/>
    <property type="project" value="UniProtKB-ARBA"/>
</dbReference>
<organism evidence="14 15">
    <name type="scientific">Mycena maculata</name>
    <dbReference type="NCBI Taxonomy" id="230809"/>
    <lineage>
        <taxon>Eukaryota</taxon>
        <taxon>Fungi</taxon>
        <taxon>Dikarya</taxon>
        <taxon>Basidiomycota</taxon>
        <taxon>Agaricomycotina</taxon>
        <taxon>Agaricomycetes</taxon>
        <taxon>Agaricomycetidae</taxon>
        <taxon>Agaricales</taxon>
        <taxon>Marasmiineae</taxon>
        <taxon>Mycenaceae</taxon>
        <taxon>Mycena</taxon>
    </lineage>
</organism>
<evidence type="ECO:0000256" key="2">
    <source>
        <dbReference type="ARBA" id="ARBA00003949"/>
    </source>
</evidence>
<feature type="binding site" evidence="11">
    <location>
        <position position="57"/>
    </location>
    <ligand>
        <name>Zn(2+)</name>
        <dbReference type="ChEBI" id="CHEBI:29105"/>
        <note>catalytic</note>
    </ligand>
</feature>
<keyword evidence="15" id="KW-1185">Reference proteome</keyword>
<dbReference type="Pfam" id="PF00383">
    <property type="entry name" value="dCMP_cyt_deam_1"/>
    <property type="match status" value="1"/>
</dbReference>
<evidence type="ECO:0000256" key="7">
    <source>
        <dbReference type="ARBA" id="ARBA00022833"/>
    </source>
</evidence>
<evidence type="ECO:0000256" key="5">
    <source>
        <dbReference type="ARBA" id="ARBA00022723"/>
    </source>
</evidence>
<keyword evidence="6 12" id="KW-0378">Hydrolase</keyword>
<comment type="similarity">
    <text evidence="3 12">Belongs to the cytidine and deoxycytidylate deaminase family.</text>
</comment>
<dbReference type="InterPro" id="IPR016192">
    <property type="entry name" value="APOBEC/CMP_deaminase_Zn-bd"/>
</dbReference>
<proteinExistence type="inferred from homology"/>
<evidence type="ECO:0000313" key="15">
    <source>
        <dbReference type="Proteomes" id="UP001215280"/>
    </source>
</evidence>
<comment type="cofactor">
    <cofactor evidence="1 11 12">
        <name>Zn(2+)</name>
        <dbReference type="ChEBI" id="CHEBI:29105"/>
    </cofactor>
</comment>
<dbReference type="GO" id="GO:0055086">
    <property type="term" value="P:nucleobase-containing small molecule metabolic process"/>
    <property type="evidence" value="ECO:0007669"/>
    <property type="project" value="UniProtKB-ARBA"/>
</dbReference>
<keyword evidence="5 11" id="KW-0479">Metal-binding</keyword>
<protein>
    <recommendedName>
        <fullName evidence="4 12">Cytidine deaminase</fullName>
        <ecNumber evidence="4 12">3.5.4.5</ecNumber>
    </recommendedName>
    <alternativeName>
        <fullName evidence="8 12">Cytidine aminohydrolase</fullName>
    </alternativeName>
</protein>
<evidence type="ECO:0000256" key="11">
    <source>
        <dbReference type="PIRSR" id="PIRSR606262-3"/>
    </source>
</evidence>
<dbReference type="PROSITE" id="PS00903">
    <property type="entry name" value="CYT_DCMP_DEAMINASES_1"/>
    <property type="match status" value="1"/>
</dbReference>
<comment type="catalytic activity">
    <reaction evidence="12">
        <text>2'-deoxycytidine + H2O + H(+) = 2'-deoxyuridine + NH4(+)</text>
        <dbReference type="Rhea" id="RHEA:13433"/>
        <dbReference type="ChEBI" id="CHEBI:15377"/>
        <dbReference type="ChEBI" id="CHEBI:15378"/>
        <dbReference type="ChEBI" id="CHEBI:15698"/>
        <dbReference type="ChEBI" id="CHEBI:16450"/>
        <dbReference type="ChEBI" id="CHEBI:28938"/>
        <dbReference type="EC" id="3.5.4.5"/>
    </reaction>
</comment>
<evidence type="ECO:0000259" key="13">
    <source>
        <dbReference type="PROSITE" id="PS51747"/>
    </source>
</evidence>
<keyword evidence="7 11" id="KW-0862">Zinc</keyword>
<dbReference type="NCBIfam" id="TIGR01354">
    <property type="entry name" value="cyt_deam_tetra"/>
    <property type="match status" value="1"/>
</dbReference>
<dbReference type="GO" id="GO:0008270">
    <property type="term" value="F:zinc ion binding"/>
    <property type="evidence" value="ECO:0007669"/>
    <property type="project" value="UniProtKB-UniRule"/>
</dbReference>